<dbReference type="Gene3D" id="3.40.640.10">
    <property type="entry name" value="Type I PLP-dependent aspartate aminotransferase-like (Major domain)"/>
    <property type="match status" value="1"/>
</dbReference>
<dbReference type="OrthoDB" id="9804407at2"/>
<dbReference type="InterPro" id="IPR050596">
    <property type="entry name" value="AspAT/PAT-like"/>
</dbReference>
<comment type="cofactor">
    <cofactor evidence="1">
        <name>pyridoxal 5'-phosphate</name>
        <dbReference type="ChEBI" id="CHEBI:597326"/>
    </cofactor>
</comment>
<dbReference type="RefSeq" id="WP_106719584.1">
    <property type="nucleotide sequence ID" value="NZ_JACHXT010000003.1"/>
</dbReference>
<dbReference type="EC" id="2.6.1.1" evidence="3"/>
<dbReference type="GO" id="GO:0006520">
    <property type="term" value="P:amino acid metabolic process"/>
    <property type="evidence" value="ECO:0007669"/>
    <property type="project" value="InterPro"/>
</dbReference>
<keyword evidence="10" id="KW-1185">Reference proteome</keyword>
<dbReference type="CDD" id="cd00609">
    <property type="entry name" value="AAT_like"/>
    <property type="match status" value="1"/>
</dbReference>
<evidence type="ECO:0000256" key="2">
    <source>
        <dbReference type="ARBA" id="ARBA00007441"/>
    </source>
</evidence>
<dbReference type="PANTHER" id="PTHR46383:SF2">
    <property type="entry name" value="AMINOTRANSFERASE"/>
    <property type="match status" value="1"/>
</dbReference>
<dbReference type="InterPro" id="IPR015424">
    <property type="entry name" value="PyrdxlP-dep_Trfase"/>
</dbReference>
<evidence type="ECO:0000256" key="3">
    <source>
        <dbReference type="ARBA" id="ARBA00012753"/>
    </source>
</evidence>
<dbReference type="GO" id="GO:0004069">
    <property type="term" value="F:L-aspartate:2-oxoglutarate aminotransferase activity"/>
    <property type="evidence" value="ECO:0007669"/>
    <property type="project" value="UniProtKB-EC"/>
</dbReference>
<dbReference type="NCBIfam" id="NF004770">
    <property type="entry name" value="PRK06108.1"/>
    <property type="match status" value="1"/>
</dbReference>
<sequence>MNSLSFPNVPVQRDLAEELSHRIRNVITSQIGMVADRGRDDPDVVKLWIGEGDLPTPPYIVEAAEAALRAGHTRYTYSLGLPRLRQALSDYHFRHWNVRLPVERFTVTVGGMNALMQSAQAVLDPGDEIIVPTPAWPNLIESMRLAGGTPVLVPYGIQSDGRLALNIDDVLAAITPKTKAILINSPSNPTGWVMPREDMEKFVDLSRQTNIWIIADEVYAQFKYDGSVAPSFLQITDENDKVIVTNTFSKNWAMTGWRIGWAVVPRGLDKFYAKLSEYNTTGVPTFVQHAAIAALDQGDEFIRQMVSRCAETRKIFVDGLSQIEGVTVLPPDGAFYLMVGFPGDETSLDVAIRMLAEAKVGVAPGTAFGSAGQGYLRLCFAISPKLAREAVKRLTGFFKK</sequence>
<evidence type="ECO:0000256" key="5">
    <source>
        <dbReference type="ARBA" id="ARBA00022679"/>
    </source>
</evidence>
<evidence type="ECO:0000256" key="1">
    <source>
        <dbReference type="ARBA" id="ARBA00001933"/>
    </source>
</evidence>
<dbReference type="Proteomes" id="UP000241158">
    <property type="component" value="Unassembled WGS sequence"/>
</dbReference>
<reference evidence="10" key="1">
    <citation type="submission" date="2017-11" db="EMBL/GenBank/DDBJ databases">
        <authorList>
            <person name="Kuznetsova I."/>
            <person name="Sazanova A."/>
            <person name="Chirak E."/>
            <person name="Safronova V."/>
            <person name="Willems A."/>
        </authorList>
    </citation>
    <scope>NUCLEOTIDE SEQUENCE [LARGE SCALE GENOMIC DNA]</scope>
    <source>
        <strain evidence="10">PEPV15</strain>
    </source>
</reference>
<dbReference type="EMBL" id="PGGN01000008">
    <property type="protein sequence ID" value="PSH54680.1"/>
    <property type="molecule type" value="Genomic_DNA"/>
</dbReference>
<organism evidence="9 10">
    <name type="scientific">Phyllobacterium endophyticum</name>
    <dbReference type="NCBI Taxonomy" id="1149773"/>
    <lineage>
        <taxon>Bacteria</taxon>
        <taxon>Pseudomonadati</taxon>
        <taxon>Pseudomonadota</taxon>
        <taxon>Alphaproteobacteria</taxon>
        <taxon>Hyphomicrobiales</taxon>
        <taxon>Phyllobacteriaceae</taxon>
        <taxon>Phyllobacterium</taxon>
    </lineage>
</organism>
<dbReference type="InterPro" id="IPR015422">
    <property type="entry name" value="PyrdxlP-dep_Trfase_small"/>
</dbReference>
<evidence type="ECO:0000256" key="6">
    <source>
        <dbReference type="ARBA" id="ARBA00022898"/>
    </source>
</evidence>
<dbReference type="AlphaFoldDB" id="A0A2P7AKF8"/>
<dbReference type="PANTHER" id="PTHR46383">
    <property type="entry name" value="ASPARTATE AMINOTRANSFERASE"/>
    <property type="match status" value="1"/>
</dbReference>
<comment type="catalytic activity">
    <reaction evidence="7">
        <text>L-aspartate + 2-oxoglutarate = oxaloacetate + L-glutamate</text>
        <dbReference type="Rhea" id="RHEA:21824"/>
        <dbReference type="ChEBI" id="CHEBI:16452"/>
        <dbReference type="ChEBI" id="CHEBI:16810"/>
        <dbReference type="ChEBI" id="CHEBI:29985"/>
        <dbReference type="ChEBI" id="CHEBI:29991"/>
        <dbReference type="EC" id="2.6.1.1"/>
    </reaction>
</comment>
<dbReference type="InterPro" id="IPR015421">
    <property type="entry name" value="PyrdxlP-dep_Trfase_major"/>
</dbReference>
<evidence type="ECO:0000256" key="7">
    <source>
        <dbReference type="ARBA" id="ARBA00049185"/>
    </source>
</evidence>
<comment type="similarity">
    <text evidence="2">Belongs to the class-I pyridoxal-phosphate-dependent aminotransferase family.</text>
</comment>
<accession>A0A2P7AKF8</accession>
<dbReference type="InterPro" id="IPR004839">
    <property type="entry name" value="Aminotransferase_I/II_large"/>
</dbReference>
<evidence type="ECO:0000259" key="8">
    <source>
        <dbReference type="Pfam" id="PF00155"/>
    </source>
</evidence>
<dbReference type="Pfam" id="PF00155">
    <property type="entry name" value="Aminotran_1_2"/>
    <property type="match status" value="1"/>
</dbReference>
<proteinExistence type="inferred from homology"/>
<comment type="caution">
    <text evidence="9">The sequence shown here is derived from an EMBL/GenBank/DDBJ whole genome shotgun (WGS) entry which is preliminary data.</text>
</comment>
<evidence type="ECO:0000313" key="10">
    <source>
        <dbReference type="Proteomes" id="UP000241158"/>
    </source>
</evidence>
<keyword evidence="4 9" id="KW-0032">Aminotransferase</keyword>
<dbReference type="GO" id="GO:0030170">
    <property type="term" value="F:pyridoxal phosphate binding"/>
    <property type="evidence" value="ECO:0007669"/>
    <property type="project" value="InterPro"/>
</dbReference>
<feature type="domain" description="Aminotransferase class I/classII large" evidence="8">
    <location>
        <begin position="43"/>
        <end position="394"/>
    </location>
</feature>
<evidence type="ECO:0000313" key="9">
    <source>
        <dbReference type="EMBL" id="PSH54680.1"/>
    </source>
</evidence>
<dbReference type="SUPFAM" id="SSF53383">
    <property type="entry name" value="PLP-dependent transferases"/>
    <property type="match status" value="1"/>
</dbReference>
<keyword evidence="5 9" id="KW-0808">Transferase</keyword>
<gene>
    <name evidence="9" type="ORF">CU100_26260</name>
</gene>
<keyword evidence="6" id="KW-0663">Pyridoxal phosphate</keyword>
<name>A0A2P7AKF8_9HYPH</name>
<evidence type="ECO:0000256" key="4">
    <source>
        <dbReference type="ARBA" id="ARBA00022576"/>
    </source>
</evidence>
<protein>
    <recommendedName>
        <fullName evidence="3">aspartate transaminase</fullName>
        <ecNumber evidence="3">2.6.1.1</ecNumber>
    </recommendedName>
</protein>
<dbReference type="Gene3D" id="3.90.1150.10">
    <property type="entry name" value="Aspartate Aminotransferase, domain 1"/>
    <property type="match status" value="1"/>
</dbReference>